<keyword evidence="5 6" id="KW-0472">Membrane</keyword>
<feature type="transmembrane region" description="Helical" evidence="6">
    <location>
        <begin position="14"/>
        <end position="34"/>
    </location>
</feature>
<feature type="transmembrane region" description="Helical" evidence="6">
    <location>
        <begin position="87"/>
        <end position="106"/>
    </location>
</feature>
<evidence type="ECO:0000256" key="1">
    <source>
        <dbReference type="ARBA" id="ARBA00004141"/>
    </source>
</evidence>
<evidence type="ECO:0000256" key="3">
    <source>
        <dbReference type="ARBA" id="ARBA00022692"/>
    </source>
</evidence>
<dbReference type="InterPro" id="IPR020846">
    <property type="entry name" value="MFS_dom"/>
</dbReference>
<feature type="transmembrane region" description="Helical" evidence="6">
    <location>
        <begin position="374"/>
        <end position="394"/>
    </location>
</feature>
<name>A0A7W5BDV3_9BURK</name>
<keyword evidence="2" id="KW-0813">Transport</keyword>
<keyword evidence="3 6" id="KW-0812">Transmembrane</keyword>
<accession>A0A7W5BDV3</accession>
<evidence type="ECO:0000259" key="7">
    <source>
        <dbReference type="PROSITE" id="PS50850"/>
    </source>
</evidence>
<feature type="transmembrane region" description="Helical" evidence="6">
    <location>
        <begin position="57"/>
        <end position="75"/>
    </location>
</feature>
<gene>
    <name evidence="8" type="ORF">FHS03_004104</name>
</gene>
<evidence type="ECO:0000256" key="5">
    <source>
        <dbReference type="ARBA" id="ARBA00023136"/>
    </source>
</evidence>
<feature type="transmembrane region" description="Helical" evidence="6">
    <location>
        <begin position="208"/>
        <end position="227"/>
    </location>
</feature>
<feature type="transmembrane region" description="Helical" evidence="6">
    <location>
        <begin position="177"/>
        <end position="196"/>
    </location>
</feature>
<dbReference type="InterPro" id="IPR011701">
    <property type="entry name" value="MFS"/>
</dbReference>
<feature type="domain" description="Major facilitator superfamily (MFS) profile" evidence="7">
    <location>
        <begin position="21"/>
        <end position="498"/>
    </location>
</feature>
<feature type="transmembrane region" description="Helical" evidence="6">
    <location>
        <begin position="406"/>
        <end position="425"/>
    </location>
</feature>
<evidence type="ECO:0000313" key="9">
    <source>
        <dbReference type="Proteomes" id="UP000541535"/>
    </source>
</evidence>
<organism evidence="8 9">
    <name type="scientific">Pseudoduganella violacea</name>
    <dbReference type="NCBI Taxonomy" id="1715466"/>
    <lineage>
        <taxon>Bacteria</taxon>
        <taxon>Pseudomonadati</taxon>
        <taxon>Pseudomonadota</taxon>
        <taxon>Betaproteobacteria</taxon>
        <taxon>Burkholderiales</taxon>
        <taxon>Oxalobacteraceae</taxon>
        <taxon>Telluria group</taxon>
        <taxon>Pseudoduganella</taxon>
    </lineage>
</organism>
<dbReference type="GO" id="GO:0022857">
    <property type="term" value="F:transmembrane transporter activity"/>
    <property type="evidence" value="ECO:0007669"/>
    <property type="project" value="InterPro"/>
</dbReference>
<dbReference type="PROSITE" id="PS50850">
    <property type="entry name" value="MFS"/>
    <property type="match status" value="1"/>
</dbReference>
<dbReference type="Pfam" id="PF07690">
    <property type="entry name" value="MFS_1"/>
    <property type="match status" value="1"/>
</dbReference>
<evidence type="ECO:0000313" key="8">
    <source>
        <dbReference type="EMBL" id="MBB3121031.1"/>
    </source>
</evidence>
<evidence type="ECO:0000256" key="2">
    <source>
        <dbReference type="ARBA" id="ARBA00022448"/>
    </source>
</evidence>
<dbReference type="SUPFAM" id="SSF103473">
    <property type="entry name" value="MFS general substrate transporter"/>
    <property type="match status" value="1"/>
</dbReference>
<feature type="transmembrane region" description="Helical" evidence="6">
    <location>
        <begin position="316"/>
        <end position="337"/>
    </location>
</feature>
<evidence type="ECO:0000256" key="6">
    <source>
        <dbReference type="SAM" id="Phobius"/>
    </source>
</evidence>
<feature type="transmembrane region" description="Helical" evidence="6">
    <location>
        <begin position="344"/>
        <end position="362"/>
    </location>
</feature>
<dbReference type="InterPro" id="IPR036259">
    <property type="entry name" value="MFS_trans_sf"/>
</dbReference>
<dbReference type="Proteomes" id="UP000541535">
    <property type="component" value="Unassembled WGS sequence"/>
</dbReference>
<reference evidence="8 9" key="1">
    <citation type="submission" date="2020-08" db="EMBL/GenBank/DDBJ databases">
        <title>Genomic Encyclopedia of Type Strains, Phase III (KMG-III): the genomes of soil and plant-associated and newly described type strains.</title>
        <authorList>
            <person name="Whitman W."/>
        </authorList>
    </citation>
    <scope>NUCLEOTIDE SEQUENCE [LARGE SCALE GENOMIC DNA]</scope>
    <source>
        <strain evidence="8 9">CECT 8897</strain>
    </source>
</reference>
<dbReference type="PANTHER" id="PTHR42718">
    <property type="entry name" value="MAJOR FACILITATOR SUPERFAMILY MULTIDRUG TRANSPORTER MFSC"/>
    <property type="match status" value="1"/>
</dbReference>
<comment type="caution">
    <text evidence="8">The sequence shown here is derived from an EMBL/GenBank/DDBJ whole genome shotgun (WGS) entry which is preliminary data.</text>
</comment>
<proteinExistence type="predicted"/>
<dbReference type="Gene3D" id="1.20.1250.20">
    <property type="entry name" value="MFS general substrate transporter like domains"/>
    <property type="match status" value="1"/>
</dbReference>
<feature type="transmembrane region" description="Helical" evidence="6">
    <location>
        <begin position="277"/>
        <end position="296"/>
    </location>
</feature>
<keyword evidence="4 6" id="KW-1133">Transmembrane helix</keyword>
<dbReference type="RefSeq" id="WP_183442774.1">
    <property type="nucleotide sequence ID" value="NZ_JACHXD010000013.1"/>
</dbReference>
<comment type="subcellular location">
    <subcellularLocation>
        <location evidence="1">Membrane</location>
        <topology evidence="1">Multi-pass membrane protein</topology>
    </subcellularLocation>
</comment>
<dbReference type="AlphaFoldDB" id="A0A7W5BDV3"/>
<keyword evidence="9" id="KW-1185">Reference proteome</keyword>
<feature type="transmembrane region" description="Helical" evidence="6">
    <location>
        <begin position="475"/>
        <end position="494"/>
    </location>
</feature>
<dbReference type="GO" id="GO:0016020">
    <property type="term" value="C:membrane"/>
    <property type="evidence" value="ECO:0007669"/>
    <property type="project" value="UniProtKB-SubCell"/>
</dbReference>
<feature type="transmembrane region" description="Helical" evidence="6">
    <location>
        <begin position="112"/>
        <end position="134"/>
    </location>
</feature>
<dbReference type="EMBL" id="JACHXD010000013">
    <property type="protein sequence ID" value="MBB3121031.1"/>
    <property type="molecule type" value="Genomic_DNA"/>
</dbReference>
<feature type="transmembrane region" description="Helical" evidence="6">
    <location>
        <begin position="146"/>
        <end position="165"/>
    </location>
</feature>
<evidence type="ECO:0000256" key="4">
    <source>
        <dbReference type="ARBA" id="ARBA00022989"/>
    </source>
</evidence>
<sequence length="504" mass="53781">MSAAAPKPPGPPTFGLRIATGLAGVLLAVLMAGLNENVTKVALADIRGAMGIGADEGSWLLAVYAAASVCAMAFAPWCSATFSLRRFTLAMLAAFILFGALCPLAPNLSSLMVLRTLQGLAGGALPPMLMTVALRFLPPHIKLYGLASYALTATVGPTLGTPLAALWTEYTPWQWTFWQIIPPCLLSMAAVAWGLPQDPLKLERFRQFDWLGLLLGLPAISMIVLGLSLGERMDWMESSLIAFLLIGGCLLLAAFLVNEWSHPLPFFKIQLLANRNLTHALITLAGVLFVLVAATRLPSSFLAQVHGYRPLQTAPLMLMVALPQLLALVLVAALCNIRRVDCRWVLAGGLALLAVSKLLGAAATPEWTRENFYLLQSLQILAQPMAVIPLLMLATSGLAPQDGPFASAWFNTIKGFAAVLAGGVLDFMGGERSHFHAQALADHLGNAPLTMSGTLPALLARQFQHQVATLTTRDLYLAMAVMAAAMIVLIPLVAQRIYPPRAAA</sequence>
<protein>
    <submittedName>
        <fullName evidence="8">DHA2 family multidrug resistance protein</fullName>
    </submittedName>
</protein>
<dbReference type="PANTHER" id="PTHR42718:SF9">
    <property type="entry name" value="MAJOR FACILITATOR SUPERFAMILY MULTIDRUG TRANSPORTER MFSC"/>
    <property type="match status" value="1"/>
</dbReference>
<feature type="transmembrane region" description="Helical" evidence="6">
    <location>
        <begin position="239"/>
        <end position="257"/>
    </location>
</feature>